<gene>
    <name evidence="3" type="ORF">Asera_03610</name>
</gene>
<dbReference type="PANTHER" id="PTHR39515:SF2">
    <property type="entry name" value="HTH-TYPE TRANSCRIPTIONAL REGULATOR RV0880"/>
    <property type="match status" value="1"/>
</dbReference>
<feature type="domain" description="HTH marR-type" evidence="2">
    <location>
        <begin position="69"/>
        <end position="201"/>
    </location>
</feature>
<dbReference type="GO" id="GO:0003700">
    <property type="term" value="F:DNA-binding transcription factor activity"/>
    <property type="evidence" value="ECO:0007669"/>
    <property type="project" value="InterPro"/>
</dbReference>
<dbReference type="Proteomes" id="UP000680750">
    <property type="component" value="Chromosome"/>
</dbReference>
<dbReference type="PROSITE" id="PS50995">
    <property type="entry name" value="HTH_MARR_2"/>
    <property type="match status" value="1"/>
</dbReference>
<dbReference type="InterPro" id="IPR036390">
    <property type="entry name" value="WH_DNA-bd_sf"/>
</dbReference>
<dbReference type="KEGG" id="aser:Asera_03610"/>
<dbReference type="AlphaFoldDB" id="A0A810KSQ9"/>
<organism evidence="3 4">
    <name type="scientific">Actinocatenispora sera</name>
    <dbReference type="NCBI Taxonomy" id="390989"/>
    <lineage>
        <taxon>Bacteria</taxon>
        <taxon>Bacillati</taxon>
        <taxon>Actinomycetota</taxon>
        <taxon>Actinomycetes</taxon>
        <taxon>Micromonosporales</taxon>
        <taxon>Micromonosporaceae</taxon>
        <taxon>Actinocatenispora</taxon>
    </lineage>
</organism>
<dbReference type="SUPFAM" id="SSF46785">
    <property type="entry name" value="Winged helix' DNA-binding domain"/>
    <property type="match status" value="1"/>
</dbReference>
<dbReference type="InterPro" id="IPR036388">
    <property type="entry name" value="WH-like_DNA-bd_sf"/>
</dbReference>
<dbReference type="InterPro" id="IPR000835">
    <property type="entry name" value="HTH_MarR-typ"/>
</dbReference>
<proteinExistence type="predicted"/>
<dbReference type="EMBL" id="AP023354">
    <property type="protein sequence ID" value="BCJ26253.1"/>
    <property type="molecule type" value="Genomic_DNA"/>
</dbReference>
<sequence>MTEANPDEQDHRLPDGGDGWRPADEQEGRLGDEPGRRPGDNQGGRVPADEQESRPGDQQDGRPGDEQVGRRLADTVARLRRSMRRAARASAPDNPLSVAQLELMARLAERPGSRPGELARALRIAPNTVTTLVNALVRARMVRRDDDPADRRTVHLTLTAHGRATLARWERTNEAILSRAQARLDADQRAALRTALPALARLIEEIDSDTGDGRAARR</sequence>
<evidence type="ECO:0000313" key="3">
    <source>
        <dbReference type="EMBL" id="BCJ26253.1"/>
    </source>
</evidence>
<feature type="compositionally biased region" description="Basic and acidic residues" evidence="1">
    <location>
        <begin position="47"/>
        <end position="70"/>
    </location>
</feature>
<dbReference type="InterPro" id="IPR052526">
    <property type="entry name" value="HTH-type_Bedaq_tolerance"/>
</dbReference>
<feature type="region of interest" description="Disordered" evidence="1">
    <location>
        <begin position="1"/>
        <end position="70"/>
    </location>
</feature>
<dbReference type="PANTHER" id="PTHR39515">
    <property type="entry name" value="CONSERVED PROTEIN"/>
    <property type="match status" value="1"/>
</dbReference>
<accession>A0A810KSQ9</accession>
<dbReference type="SMART" id="SM00347">
    <property type="entry name" value="HTH_MARR"/>
    <property type="match status" value="1"/>
</dbReference>
<evidence type="ECO:0000256" key="1">
    <source>
        <dbReference type="SAM" id="MobiDB-lite"/>
    </source>
</evidence>
<dbReference type="Gene3D" id="1.10.10.10">
    <property type="entry name" value="Winged helix-like DNA-binding domain superfamily/Winged helix DNA-binding domain"/>
    <property type="match status" value="1"/>
</dbReference>
<feature type="compositionally biased region" description="Basic and acidic residues" evidence="1">
    <location>
        <begin position="21"/>
        <end position="39"/>
    </location>
</feature>
<evidence type="ECO:0000259" key="2">
    <source>
        <dbReference type="PROSITE" id="PS50995"/>
    </source>
</evidence>
<name>A0A810KSQ9_9ACTN</name>
<protein>
    <recommendedName>
        <fullName evidence="2">HTH marR-type domain-containing protein</fullName>
    </recommendedName>
</protein>
<keyword evidence="4" id="KW-1185">Reference proteome</keyword>
<evidence type="ECO:0000313" key="4">
    <source>
        <dbReference type="Proteomes" id="UP000680750"/>
    </source>
</evidence>
<dbReference type="Pfam" id="PF01047">
    <property type="entry name" value="MarR"/>
    <property type="match status" value="1"/>
</dbReference>
<dbReference type="RefSeq" id="WP_212804487.1">
    <property type="nucleotide sequence ID" value="NZ_AP023354.1"/>
</dbReference>
<reference evidence="3" key="1">
    <citation type="submission" date="2020-08" db="EMBL/GenBank/DDBJ databases">
        <title>Whole genome shotgun sequence of Actinocatenispora sera NBRC 101916.</title>
        <authorList>
            <person name="Komaki H."/>
            <person name="Tamura T."/>
        </authorList>
    </citation>
    <scope>NUCLEOTIDE SEQUENCE</scope>
    <source>
        <strain evidence="3">NBRC 101916</strain>
    </source>
</reference>